<dbReference type="SUPFAM" id="SSF52317">
    <property type="entry name" value="Class I glutamine amidotransferase-like"/>
    <property type="match status" value="1"/>
</dbReference>
<gene>
    <name evidence="11" type="primary">LOC106809822</name>
</gene>
<dbReference type="InterPro" id="IPR050325">
    <property type="entry name" value="Prot/Nucl_acid_deglycase"/>
</dbReference>
<evidence type="ECO:0000313" key="10">
    <source>
        <dbReference type="Proteomes" id="UP000695022"/>
    </source>
</evidence>
<comment type="subcellular location">
    <subcellularLocation>
        <location evidence="1">Early endosome</location>
    </subcellularLocation>
    <subcellularLocation>
        <location evidence="2">Secreted</location>
    </subcellularLocation>
</comment>
<evidence type="ECO:0000256" key="7">
    <source>
        <dbReference type="ARBA" id="ARBA00042130"/>
    </source>
</evidence>
<reference evidence="11" key="1">
    <citation type="submission" date="2025-08" db="UniProtKB">
        <authorList>
            <consortium name="RefSeq"/>
        </authorList>
    </citation>
    <scope>IDENTIFICATION</scope>
</reference>
<keyword evidence="5" id="KW-0967">Endosome</keyword>
<organism evidence="10 11">
    <name type="scientific">Priapulus caudatus</name>
    <name type="common">Priapulid worm</name>
    <dbReference type="NCBI Taxonomy" id="37621"/>
    <lineage>
        <taxon>Eukaryota</taxon>
        <taxon>Metazoa</taxon>
        <taxon>Ecdysozoa</taxon>
        <taxon>Scalidophora</taxon>
        <taxon>Priapulida</taxon>
        <taxon>Priapulimorpha</taxon>
        <taxon>Priapulimorphida</taxon>
        <taxon>Priapulidae</taxon>
        <taxon>Priapulus</taxon>
    </lineage>
</organism>
<dbReference type="PANTHER" id="PTHR48094">
    <property type="entry name" value="PROTEIN/NUCLEIC ACID DEGLYCASE DJ-1-RELATED"/>
    <property type="match status" value="1"/>
</dbReference>
<protein>
    <recommendedName>
        <fullName evidence="6">Glutamine amidotransferase-like class 1 domain-containing protein 1</fullName>
    </recommendedName>
    <alternativeName>
        <fullName evidence="8">Ferry endosomal RAB5 effector complex subunit 5</fullName>
    </alternativeName>
    <alternativeName>
        <fullName evidence="7">Parkinson disease 7 domain-containing protein 1</fullName>
    </alternativeName>
</protein>
<proteinExistence type="predicted"/>
<name>A0ABM1E8J9_PRICU</name>
<dbReference type="Proteomes" id="UP000695022">
    <property type="component" value="Unplaced"/>
</dbReference>
<evidence type="ECO:0000256" key="6">
    <source>
        <dbReference type="ARBA" id="ARBA00039189"/>
    </source>
</evidence>
<keyword evidence="4" id="KW-0732">Signal</keyword>
<evidence type="ECO:0000256" key="3">
    <source>
        <dbReference type="ARBA" id="ARBA00022525"/>
    </source>
</evidence>
<accession>A0ABM1E8J9</accession>
<keyword evidence="10" id="KW-1185">Reference proteome</keyword>
<dbReference type="Gene3D" id="3.40.50.880">
    <property type="match status" value="1"/>
</dbReference>
<evidence type="ECO:0000256" key="2">
    <source>
        <dbReference type="ARBA" id="ARBA00004613"/>
    </source>
</evidence>
<dbReference type="InterPro" id="IPR029062">
    <property type="entry name" value="Class_I_gatase-like"/>
</dbReference>
<dbReference type="GeneID" id="106809822"/>
<evidence type="ECO:0000256" key="8">
    <source>
        <dbReference type="ARBA" id="ARBA00044823"/>
    </source>
</evidence>
<sequence length="227" mass="24589">MSAPVVNHNERPNCLIVLSSAIEGVSAQSFIKSFTLASTAFHVDLATQQGKVAEFVSTDEAGRRWLADFKTKSFATPISLSSVDARRYQVLLIPHSLGAAHDLANSKDLASVIHNFISQQKPICAIGMGVAALCCAMEKPNSTWSFTKYCLTAPSVFELARGMDFSILPIVTEDFIKEHGATYSASGCDNMHVVIDRHLVTGQNEASTITAVQNLILLSNQRQAKMS</sequence>
<keyword evidence="3" id="KW-0964">Secreted</keyword>
<dbReference type="PANTHER" id="PTHR48094:SF18">
    <property type="entry name" value="GLUTAMINE AMIDOTRANSFERASE-LIKE CLASS 1 DOMAIN-CONTAINING PROTEIN 1"/>
    <property type="match status" value="1"/>
</dbReference>
<evidence type="ECO:0000256" key="4">
    <source>
        <dbReference type="ARBA" id="ARBA00022729"/>
    </source>
</evidence>
<evidence type="ECO:0000256" key="1">
    <source>
        <dbReference type="ARBA" id="ARBA00004412"/>
    </source>
</evidence>
<evidence type="ECO:0000256" key="5">
    <source>
        <dbReference type="ARBA" id="ARBA00022753"/>
    </source>
</evidence>
<evidence type="ECO:0000313" key="11">
    <source>
        <dbReference type="RefSeq" id="XP_014668520.1"/>
    </source>
</evidence>
<evidence type="ECO:0000256" key="9">
    <source>
        <dbReference type="ARBA" id="ARBA00045408"/>
    </source>
</evidence>
<comment type="function">
    <text evidence="9">Component of the FERRY complex (Five-subunit Endosomal Rab5 and RNA/ribosome intermediary). The FERRY complex directly interacts with mRNAs and RAB5A, and functions as a RAB5A effector involved in the localization and the distribution of specific mRNAs most likely by mediating their endosomal transport. The complex recruits mRNAs and ribosomes to early endosomes through direct mRNA-interaction.</text>
</comment>
<dbReference type="RefSeq" id="XP_014668520.1">
    <property type="nucleotide sequence ID" value="XM_014813034.1"/>
</dbReference>